<dbReference type="PROSITE" id="PS50022">
    <property type="entry name" value="FA58C_3"/>
    <property type="match status" value="1"/>
</dbReference>
<dbReference type="SMART" id="SM00231">
    <property type="entry name" value="FA58C"/>
    <property type="match status" value="1"/>
</dbReference>
<evidence type="ECO:0000313" key="3">
    <source>
        <dbReference type="Proteomes" id="UP000515163"/>
    </source>
</evidence>
<gene>
    <name evidence="4" type="primary">LOC116306344</name>
</gene>
<dbReference type="InterPro" id="IPR008979">
    <property type="entry name" value="Galactose-bd-like_sf"/>
</dbReference>
<dbReference type="PANTHER" id="PTHR24543:SF291">
    <property type="entry name" value="SMOKE ALARM, ISOFORM D"/>
    <property type="match status" value="1"/>
</dbReference>
<dbReference type="KEGG" id="aten:116306344"/>
<evidence type="ECO:0000259" key="2">
    <source>
        <dbReference type="PROSITE" id="PS50022"/>
    </source>
</evidence>
<feature type="region of interest" description="Disordered" evidence="1">
    <location>
        <begin position="1"/>
        <end position="23"/>
    </location>
</feature>
<dbReference type="SUPFAM" id="SSF49785">
    <property type="entry name" value="Galactose-binding domain-like"/>
    <property type="match status" value="1"/>
</dbReference>
<keyword evidence="3" id="KW-1185">Reference proteome</keyword>
<evidence type="ECO:0000313" key="4">
    <source>
        <dbReference type="RefSeq" id="XP_031572244.1"/>
    </source>
</evidence>
<evidence type="ECO:0000256" key="1">
    <source>
        <dbReference type="SAM" id="MobiDB-lite"/>
    </source>
</evidence>
<reference evidence="4" key="1">
    <citation type="submission" date="2025-08" db="UniProtKB">
        <authorList>
            <consortium name="RefSeq"/>
        </authorList>
    </citation>
    <scope>IDENTIFICATION</scope>
    <source>
        <tissue evidence="4">Tentacle</tissue>
    </source>
</reference>
<dbReference type="Gene3D" id="2.60.120.260">
    <property type="entry name" value="Galactose-binding domain-like"/>
    <property type="match status" value="1"/>
</dbReference>
<feature type="domain" description="F5/8 type C" evidence="2">
    <location>
        <begin position="34"/>
        <end position="184"/>
    </location>
</feature>
<dbReference type="InterPro" id="IPR000421">
    <property type="entry name" value="FA58C"/>
</dbReference>
<dbReference type="Pfam" id="PF00754">
    <property type="entry name" value="F5_F8_type_C"/>
    <property type="match status" value="1"/>
</dbReference>
<dbReference type="Proteomes" id="UP000515163">
    <property type="component" value="Unplaced"/>
</dbReference>
<dbReference type="InParanoid" id="A0A6P8IYJ7"/>
<sequence length="189" mass="21332">MAATESESRTPLQTSRKRRHIGKRNSQTFLSSGCTINLNPIGVSNSNIIPDDRFTATSYLVTSAKPHYARLNGMYSAWIPNTNVDPNDCLQIDLGEVFVIRAVATQGHPKWPFCTKEYKISTSIDSNTWTMYQSSGKVKLFHGNTDENAVKTNVLDSPVDARFIRFIPTKYKVWKALRVEVYGRKKLGQ</sequence>
<organism evidence="3 4">
    <name type="scientific">Actinia tenebrosa</name>
    <name type="common">Australian red waratah sea anemone</name>
    <dbReference type="NCBI Taxonomy" id="6105"/>
    <lineage>
        <taxon>Eukaryota</taxon>
        <taxon>Metazoa</taxon>
        <taxon>Cnidaria</taxon>
        <taxon>Anthozoa</taxon>
        <taxon>Hexacorallia</taxon>
        <taxon>Actiniaria</taxon>
        <taxon>Actiniidae</taxon>
        <taxon>Actinia</taxon>
    </lineage>
</organism>
<name>A0A6P8IYJ7_ACTTE</name>
<dbReference type="AlphaFoldDB" id="A0A6P8IYJ7"/>
<dbReference type="PANTHER" id="PTHR24543">
    <property type="entry name" value="MULTICOPPER OXIDASE-RELATED"/>
    <property type="match status" value="1"/>
</dbReference>
<protein>
    <submittedName>
        <fullName evidence="4">Lactadherin-like</fullName>
    </submittedName>
</protein>
<dbReference type="GeneID" id="116306344"/>
<dbReference type="OrthoDB" id="5951194at2759"/>
<dbReference type="RefSeq" id="XP_031572244.1">
    <property type="nucleotide sequence ID" value="XM_031716384.1"/>
</dbReference>
<proteinExistence type="predicted"/>
<accession>A0A6P8IYJ7</accession>
<dbReference type="CDD" id="cd00057">
    <property type="entry name" value="FA58C"/>
    <property type="match status" value="1"/>
</dbReference>